<keyword evidence="2" id="KW-1185">Reference proteome</keyword>
<accession>A0A0D2BHL9</accession>
<gene>
    <name evidence="1" type="ORF">PV05_10467</name>
</gene>
<name>A0A0D2BHL9_9EURO</name>
<dbReference type="Proteomes" id="UP000054342">
    <property type="component" value="Unassembled WGS sequence"/>
</dbReference>
<evidence type="ECO:0000313" key="2">
    <source>
        <dbReference type="Proteomes" id="UP000054342"/>
    </source>
</evidence>
<dbReference type="HOGENOM" id="CLU_1415186_0_0_1"/>
<dbReference type="OrthoDB" id="4161039at2759"/>
<organism evidence="1 2">
    <name type="scientific">Exophiala xenobiotica</name>
    <dbReference type="NCBI Taxonomy" id="348802"/>
    <lineage>
        <taxon>Eukaryota</taxon>
        <taxon>Fungi</taxon>
        <taxon>Dikarya</taxon>
        <taxon>Ascomycota</taxon>
        <taxon>Pezizomycotina</taxon>
        <taxon>Eurotiomycetes</taxon>
        <taxon>Chaetothyriomycetidae</taxon>
        <taxon>Chaetothyriales</taxon>
        <taxon>Herpotrichiellaceae</taxon>
        <taxon>Exophiala</taxon>
    </lineage>
</organism>
<evidence type="ECO:0000313" key="1">
    <source>
        <dbReference type="EMBL" id="KIW51781.1"/>
    </source>
</evidence>
<dbReference type="RefSeq" id="XP_013312365.1">
    <property type="nucleotide sequence ID" value="XM_013456911.1"/>
</dbReference>
<proteinExistence type="predicted"/>
<dbReference type="EMBL" id="KN847322">
    <property type="protein sequence ID" value="KIW51781.1"/>
    <property type="molecule type" value="Genomic_DNA"/>
</dbReference>
<dbReference type="GeneID" id="25332375"/>
<protein>
    <submittedName>
        <fullName evidence="1">Uncharacterized protein</fullName>
    </submittedName>
</protein>
<sequence>MFLKVLCPYLLNLKQLTLTTSYTSLRWKTTSAEFLQESARKIYQGLRGLLTTAAAVTQFHPQMRKAYWRPWRGPIVEQRIWEEEDGEEVINAVCHEYFIDIFKRGSGPDLKPDGAMKDAYGGFKAVVLNSPLIRRLVWEEDGYVGDLKELFLPNDTQSSELNMERLWWWDRVSEYLDVNVDPETIRGWHLRS</sequence>
<reference evidence="1 2" key="1">
    <citation type="submission" date="2015-01" db="EMBL/GenBank/DDBJ databases">
        <title>The Genome Sequence of Exophiala xenobiotica CBS118157.</title>
        <authorList>
            <consortium name="The Broad Institute Genomics Platform"/>
            <person name="Cuomo C."/>
            <person name="de Hoog S."/>
            <person name="Gorbushina A."/>
            <person name="Stielow B."/>
            <person name="Teixiera M."/>
            <person name="Abouelleil A."/>
            <person name="Chapman S.B."/>
            <person name="Priest M."/>
            <person name="Young S.K."/>
            <person name="Wortman J."/>
            <person name="Nusbaum C."/>
            <person name="Birren B."/>
        </authorList>
    </citation>
    <scope>NUCLEOTIDE SEQUENCE [LARGE SCALE GENOMIC DNA]</scope>
    <source>
        <strain evidence="1 2">CBS 118157</strain>
    </source>
</reference>
<dbReference type="AlphaFoldDB" id="A0A0D2BHL9"/>